<sequence>MSNPDPARRAALGLITGVTEARESLADQINAGALAELPPSDRARAQRLATQTLRHLARADAMLKPHLRKRPPGDVLALLRLASVELCEDHGAAHGVVNAAVTLIRSGGRKTETFAGLVNAVLRKVAAETERWPTLPAPELPGWLRGRLMSAWGKAAVQKMEAAHLAGAPIDLSIKGDATDWAAPLGAELLPTGSLRLPTGAHVSELAGFTDGAWWVQDAAAALAARLLAPTPGEHILDLCAAPGGKTLQLAAAGADVTALDISESRAARIEENLARTGLKARIVVADTLEWQPEAPFDAILLDAPCSATGTIRRHPDLPLIKDAQSIKELFGLQAALLDRALGWLKPGGRLVFCTCSLLPDEGEAQIRAALERHPGLRTIPPELSGIDSAWITPEGGLRLRPDYWPERGGMDGFYMATLTA</sequence>
<proteinExistence type="inferred from homology"/>
<dbReference type="PRINTS" id="PR02008">
    <property type="entry name" value="RCMTFAMILY"/>
</dbReference>
<feature type="domain" description="SAM-dependent MTase RsmB/NOP-type" evidence="7">
    <location>
        <begin position="132"/>
        <end position="421"/>
    </location>
</feature>
<accession>A0ABS8YVK7</accession>
<evidence type="ECO:0000256" key="6">
    <source>
        <dbReference type="PROSITE-ProRule" id="PRU01023"/>
    </source>
</evidence>
<feature type="binding site" evidence="6">
    <location>
        <position position="261"/>
    </location>
    <ligand>
        <name>S-adenosyl-L-methionine</name>
        <dbReference type="ChEBI" id="CHEBI:59789"/>
    </ligand>
</feature>
<dbReference type="Pfam" id="PF01029">
    <property type="entry name" value="NusB"/>
    <property type="match status" value="1"/>
</dbReference>
<dbReference type="PROSITE" id="PS51686">
    <property type="entry name" value="SAM_MT_RSMB_NOP"/>
    <property type="match status" value="1"/>
</dbReference>
<dbReference type="EMBL" id="JAJUOS010000004">
    <property type="protein sequence ID" value="MCE5973300.1"/>
    <property type="molecule type" value="Genomic_DNA"/>
</dbReference>
<keyword evidence="9" id="KW-1185">Reference proteome</keyword>
<evidence type="ECO:0000256" key="3">
    <source>
        <dbReference type="ARBA" id="ARBA00022679"/>
    </source>
</evidence>
<dbReference type="SUPFAM" id="SSF53335">
    <property type="entry name" value="S-adenosyl-L-methionine-dependent methyltransferases"/>
    <property type="match status" value="1"/>
</dbReference>
<dbReference type="Proteomes" id="UP001521181">
    <property type="component" value="Unassembled WGS sequence"/>
</dbReference>
<dbReference type="Gene3D" id="1.10.940.10">
    <property type="entry name" value="NusB-like"/>
    <property type="match status" value="1"/>
</dbReference>
<feature type="binding site" evidence="6">
    <location>
        <position position="287"/>
    </location>
    <ligand>
        <name>S-adenosyl-L-methionine</name>
        <dbReference type="ChEBI" id="CHEBI:59789"/>
    </ligand>
</feature>
<dbReference type="CDD" id="cd02440">
    <property type="entry name" value="AdoMet_MTases"/>
    <property type="match status" value="1"/>
</dbReference>
<dbReference type="GO" id="GO:0032259">
    <property type="term" value="P:methylation"/>
    <property type="evidence" value="ECO:0007669"/>
    <property type="project" value="UniProtKB-KW"/>
</dbReference>
<dbReference type="InterPro" id="IPR023267">
    <property type="entry name" value="RCMT"/>
</dbReference>
<dbReference type="GO" id="GO:0008168">
    <property type="term" value="F:methyltransferase activity"/>
    <property type="evidence" value="ECO:0007669"/>
    <property type="project" value="UniProtKB-KW"/>
</dbReference>
<dbReference type="InterPro" id="IPR006027">
    <property type="entry name" value="NusB_RsmB_TIM44"/>
</dbReference>
<dbReference type="InterPro" id="IPR001678">
    <property type="entry name" value="MeTrfase_RsmB-F_NOP2_dom"/>
</dbReference>
<evidence type="ECO:0000256" key="2">
    <source>
        <dbReference type="ARBA" id="ARBA00022603"/>
    </source>
</evidence>
<evidence type="ECO:0000256" key="4">
    <source>
        <dbReference type="ARBA" id="ARBA00022691"/>
    </source>
</evidence>
<dbReference type="PANTHER" id="PTHR22807:SF61">
    <property type="entry name" value="NOL1_NOP2_SUN FAMILY PROTEIN _ ANTITERMINATION NUSB DOMAIN-CONTAINING PROTEIN"/>
    <property type="match status" value="1"/>
</dbReference>
<keyword evidence="2 6" id="KW-0489">Methyltransferase</keyword>
<dbReference type="InterPro" id="IPR035926">
    <property type="entry name" value="NusB-like_sf"/>
</dbReference>
<reference evidence="8 9" key="1">
    <citation type="submission" date="2021-12" db="EMBL/GenBank/DDBJ databases">
        <title>Sinirhodobacter sp. WL0062 is a bacterium isolated from seawater.</title>
        <authorList>
            <person name="Wang L."/>
            <person name="He W."/>
            <person name="Zhang D.-F."/>
        </authorList>
    </citation>
    <scope>NUCLEOTIDE SEQUENCE [LARGE SCALE GENOMIC DNA]</scope>
    <source>
        <strain evidence="8 9">WL0062</strain>
    </source>
</reference>
<feature type="binding site" evidence="6">
    <location>
        <begin position="240"/>
        <end position="246"/>
    </location>
    <ligand>
        <name>S-adenosyl-L-methionine</name>
        <dbReference type="ChEBI" id="CHEBI:59789"/>
    </ligand>
</feature>
<organism evidence="8 9">
    <name type="scientific">Rhodobacter flavimaris</name>
    <dbReference type="NCBI Taxonomy" id="2907145"/>
    <lineage>
        <taxon>Bacteria</taxon>
        <taxon>Pseudomonadati</taxon>
        <taxon>Pseudomonadota</taxon>
        <taxon>Alphaproteobacteria</taxon>
        <taxon>Rhodobacterales</taxon>
        <taxon>Rhodobacter group</taxon>
        <taxon>Rhodobacter</taxon>
    </lineage>
</organism>
<dbReference type="SUPFAM" id="SSF48013">
    <property type="entry name" value="NusB-like"/>
    <property type="match status" value="1"/>
</dbReference>
<dbReference type="InterPro" id="IPR018314">
    <property type="entry name" value="RsmB/NOL1/NOP2-like_CS"/>
</dbReference>
<feature type="binding site" evidence="6">
    <location>
        <position position="303"/>
    </location>
    <ligand>
        <name>S-adenosyl-L-methionine</name>
        <dbReference type="ChEBI" id="CHEBI:59789"/>
    </ligand>
</feature>
<keyword evidence="4 6" id="KW-0949">S-adenosyl-L-methionine</keyword>
<gene>
    <name evidence="8" type="ORF">LZA78_07395</name>
</gene>
<name>A0ABS8YVK7_9RHOB</name>
<dbReference type="PROSITE" id="PS01153">
    <property type="entry name" value="NOL1_NOP2_SUN"/>
    <property type="match status" value="1"/>
</dbReference>
<comment type="caution">
    <text evidence="8">The sequence shown here is derived from an EMBL/GenBank/DDBJ whole genome shotgun (WGS) entry which is preliminary data.</text>
</comment>
<evidence type="ECO:0000313" key="8">
    <source>
        <dbReference type="EMBL" id="MCE5973300.1"/>
    </source>
</evidence>
<comment type="similarity">
    <text evidence="1 6">Belongs to the class I-like SAM-binding methyltransferase superfamily. RsmB/NOP family.</text>
</comment>
<evidence type="ECO:0000313" key="9">
    <source>
        <dbReference type="Proteomes" id="UP001521181"/>
    </source>
</evidence>
<dbReference type="PANTHER" id="PTHR22807">
    <property type="entry name" value="NOP2 YEAST -RELATED NOL1/NOP2/FMU SUN DOMAIN-CONTAINING"/>
    <property type="match status" value="1"/>
</dbReference>
<dbReference type="Pfam" id="PF01189">
    <property type="entry name" value="Methyltr_RsmB-F"/>
    <property type="match status" value="1"/>
</dbReference>
<keyword evidence="3 6" id="KW-0808">Transferase</keyword>
<dbReference type="InterPro" id="IPR029063">
    <property type="entry name" value="SAM-dependent_MTases_sf"/>
</dbReference>
<evidence type="ECO:0000259" key="7">
    <source>
        <dbReference type="PROSITE" id="PS51686"/>
    </source>
</evidence>
<dbReference type="InterPro" id="IPR049560">
    <property type="entry name" value="MeTrfase_RsmB-F_NOP2_cat"/>
</dbReference>
<protein>
    <submittedName>
        <fullName evidence="8">Methyltransferase domain-containing protein</fullName>
    </submittedName>
</protein>
<feature type="active site" description="Nucleophile" evidence="6">
    <location>
        <position position="356"/>
    </location>
</feature>
<dbReference type="Gene3D" id="3.40.50.150">
    <property type="entry name" value="Vaccinia Virus protein VP39"/>
    <property type="match status" value="1"/>
</dbReference>
<evidence type="ECO:0000256" key="5">
    <source>
        <dbReference type="ARBA" id="ARBA00022884"/>
    </source>
</evidence>
<evidence type="ECO:0000256" key="1">
    <source>
        <dbReference type="ARBA" id="ARBA00007494"/>
    </source>
</evidence>
<dbReference type="RefSeq" id="WP_233676300.1">
    <property type="nucleotide sequence ID" value="NZ_JAJUOS010000004.1"/>
</dbReference>
<keyword evidence="5 6" id="KW-0694">RNA-binding</keyword>